<sequence length="133" mass="15502">MEKEGIVSLWVGSIKSDNELMKYVTLIYDQEGECLPSQFIKDFNIDMDEFDEYFIERVFHEKELLHLDELIAGCSYEDIVIPNYITTFGNGLNKGTNCAILLYNFEYNSINTNEISNNNYSFKYIGSVKYNNQ</sequence>
<dbReference type="KEGG" id="pdu:PDUR_27470"/>
<reference evidence="1 2" key="1">
    <citation type="submission" date="2014-08" db="EMBL/GenBank/DDBJ databases">
        <title>Comparative genomics of the Paenibacillus odorifer group.</title>
        <authorList>
            <person name="den Bakker H.C."/>
            <person name="Tsai Y.-C."/>
            <person name="Martin N."/>
            <person name="Korlach J."/>
            <person name="Wiedmann M."/>
        </authorList>
    </citation>
    <scope>NUCLEOTIDE SEQUENCE [LARGE SCALE GENOMIC DNA]</scope>
    <source>
        <strain evidence="1 2">DSM 1735</strain>
    </source>
</reference>
<evidence type="ECO:0008006" key="3">
    <source>
        <dbReference type="Google" id="ProtNLM"/>
    </source>
</evidence>
<name>A0A089HWK8_PAEDU</name>
<dbReference type="RefSeq" id="WP_042208861.1">
    <property type="nucleotide sequence ID" value="NZ_CP009288.1"/>
</dbReference>
<dbReference type="AlphaFoldDB" id="A0A089HWK8"/>
<dbReference type="Pfam" id="PF14112">
    <property type="entry name" value="DUF4284"/>
    <property type="match status" value="1"/>
</dbReference>
<dbReference type="Proteomes" id="UP000029409">
    <property type="component" value="Chromosome"/>
</dbReference>
<dbReference type="EMBL" id="CP009288">
    <property type="protein sequence ID" value="AIQ15180.1"/>
    <property type="molecule type" value="Genomic_DNA"/>
</dbReference>
<gene>
    <name evidence="1" type="ORF">PDUR_27470</name>
</gene>
<dbReference type="InterPro" id="IPR025560">
    <property type="entry name" value="Imm22"/>
</dbReference>
<dbReference type="OrthoDB" id="2222217at2"/>
<evidence type="ECO:0000313" key="1">
    <source>
        <dbReference type="EMBL" id="AIQ15180.1"/>
    </source>
</evidence>
<dbReference type="eggNOG" id="ENOG5033BK7">
    <property type="taxonomic scope" value="Bacteria"/>
</dbReference>
<organism evidence="1 2">
    <name type="scientific">Paenibacillus durus</name>
    <name type="common">Paenibacillus azotofixans</name>
    <dbReference type="NCBI Taxonomy" id="44251"/>
    <lineage>
        <taxon>Bacteria</taxon>
        <taxon>Bacillati</taxon>
        <taxon>Bacillota</taxon>
        <taxon>Bacilli</taxon>
        <taxon>Bacillales</taxon>
        <taxon>Paenibacillaceae</taxon>
        <taxon>Paenibacillus</taxon>
    </lineage>
</organism>
<accession>A0A089HWK8</accession>
<proteinExistence type="predicted"/>
<protein>
    <recommendedName>
        <fullName evidence="3">Immunity protein 22</fullName>
    </recommendedName>
</protein>
<keyword evidence="2" id="KW-1185">Reference proteome</keyword>
<evidence type="ECO:0000313" key="2">
    <source>
        <dbReference type="Proteomes" id="UP000029409"/>
    </source>
</evidence>